<dbReference type="EMBL" id="MOXJ01000027">
    <property type="protein sequence ID" value="PDO09802.1"/>
    <property type="molecule type" value="Genomic_DNA"/>
</dbReference>
<sequence>MQRVAEQTIGNVATYSKFGDKLPLLILKNFFYTCRNPSILAAKGRYHGVPALIVGSGPSLDADLPLLKRLDGRCLIIAAGSSIQPLMKANLRPHMVVSVDPGVPNYYVFQNLNLENVPLVFAPTIYHKISEMKSFKVWFRVNVDYITDFLLPPEPEEPSFISTASVTGVCIQLAAYFGCHPILLVGQDLSYPDRTVYASHVDHATEEGKERILQAIDRQVENVSGGVNPTTLTMLNILRSIEEIIEFHPHIRFINVSRIGARIRGTEWMPLDRWEEEDLRLRPDAPPIVPLMSVVDASEPVRRLPKALERLREAKSGLVDIAGRLERINGLLERLKRAEETRSALKAATLALRLEGEWNELLKNPVYCAFYSLPTTLVVDTFLRARPVIAAERDPIARARMLLQYFEPVVRKSEEMTPKLVRNVQALLNYFGD</sequence>
<comment type="caution">
    <text evidence="2">The sequence shown here is derived from an EMBL/GenBank/DDBJ whole genome shotgun (WGS) entry which is preliminary data.</text>
</comment>
<dbReference type="PANTHER" id="PTHR41786">
    <property type="entry name" value="MOTILITY ACCESSORY FACTOR MAF"/>
    <property type="match status" value="1"/>
</dbReference>
<dbReference type="AlphaFoldDB" id="A0A2A6DYN1"/>
<gene>
    <name evidence="2" type="ORF">BLM47_10665</name>
</gene>
<proteinExistence type="predicted"/>
<feature type="domain" description="6-hydroxymethylpterin diphosphokinase MptE-like" evidence="1">
    <location>
        <begin position="27"/>
        <end position="193"/>
    </location>
</feature>
<dbReference type="Pfam" id="PF01973">
    <property type="entry name" value="MptE-like"/>
    <property type="match status" value="1"/>
</dbReference>
<reference evidence="2 3" key="1">
    <citation type="submission" date="2016-12" db="EMBL/GenBank/DDBJ databases">
        <title>Candidatus Reconcilibacillus cellulovorans genome.</title>
        <authorList>
            <person name="Kolinko S."/>
            <person name="Wu Y.-W."/>
            <person name="Tachea F."/>
            <person name="Denzel E."/>
            <person name="Hiras J."/>
            <person name="Baecker N."/>
            <person name="Chan L.J."/>
            <person name="Eichorst S.A."/>
            <person name="Frey D."/>
            <person name="Adams P.D."/>
            <person name="Pray T."/>
            <person name="Tanjore D."/>
            <person name="Petzold C.J."/>
            <person name="Gladden J.M."/>
            <person name="Simmons B.A."/>
            <person name="Singer S.W."/>
        </authorList>
    </citation>
    <scope>NUCLEOTIDE SEQUENCE [LARGE SCALE GENOMIC DNA]</scope>
    <source>
        <strain evidence="2">JTherm</strain>
    </source>
</reference>
<protein>
    <recommendedName>
        <fullName evidence="1">6-hydroxymethylpterin diphosphokinase MptE-like domain-containing protein</fullName>
    </recommendedName>
</protein>
<evidence type="ECO:0000313" key="2">
    <source>
        <dbReference type="EMBL" id="PDO09802.1"/>
    </source>
</evidence>
<evidence type="ECO:0000259" key="1">
    <source>
        <dbReference type="Pfam" id="PF01973"/>
    </source>
</evidence>
<dbReference type="InterPro" id="IPR002826">
    <property type="entry name" value="MptE-like"/>
</dbReference>
<name>A0A2A6DYN1_9BACL</name>
<evidence type="ECO:0000313" key="3">
    <source>
        <dbReference type="Proteomes" id="UP000243688"/>
    </source>
</evidence>
<organism evidence="2 3">
    <name type="scientific">Candidatus Reconcilbacillus cellulovorans</name>
    <dbReference type="NCBI Taxonomy" id="1906605"/>
    <lineage>
        <taxon>Bacteria</taxon>
        <taxon>Bacillati</taxon>
        <taxon>Bacillota</taxon>
        <taxon>Bacilli</taxon>
        <taxon>Bacillales</taxon>
        <taxon>Paenibacillaceae</taxon>
        <taxon>Candidatus Reconcilbacillus</taxon>
    </lineage>
</organism>
<accession>A0A2A6DYN1</accession>
<dbReference type="Proteomes" id="UP000243688">
    <property type="component" value="Unassembled WGS sequence"/>
</dbReference>
<dbReference type="PANTHER" id="PTHR41786:SF1">
    <property type="entry name" value="6-HYDROXYMETHYLPTERIN DIPHOSPHOKINASE MPTE-LIKE DOMAIN-CONTAINING PROTEIN"/>
    <property type="match status" value="1"/>
</dbReference>